<comment type="caution">
    <text evidence="3">The sequence shown here is derived from an EMBL/GenBank/DDBJ whole genome shotgun (WGS) entry which is preliminary data.</text>
</comment>
<dbReference type="CDD" id="cd03394">
    <property type="entry name" value="PAP2_like_5"/>
    <property type="match status" value="1"/>
</dbReference>
<accession>A0A0F5JGN1</accession>
<sequence>MRTALFTVIFLIIAYLSPLCAQNETVLSDSLKQKMPVIEYKFNAKHLILPASLITVGAVGTAIDGMNDFHLFSRKSDVKKIHLDDYMEWGMLGWVFVCDLMGKEKHNWVDQLFLVTLAEGMNAVMTRTLKYTVNEMRPDGGPYSFPSGHTANAFLGAHMAYKEFKDSSPVLAYSGYALALFVAGSRLYNNRHWVADVVAGAGFGILSVELAYLTYFPIRNAIARKINRKAAQNMVIAPTFNEQGGGVYFSYSF</sequence>
<evidence type="ECO:0000313" key="4">
    <source>
        <dbReference type="Proteomes" id="UP000033047"/>
    </source>
</evidence>
<protein>
    <recommendedName>
        <fullName evidence="2">Phosphatidic acid phosphatase type 2/haloperoxidase domain-containing protein</fullName>
    </recommendedName>
</protein>
<name>A0A0F5JGN1_9BACT</name>
<dbReference type="SUPFAM" id="SSF48317">
    <property type="entry name" value="Acid phosphatase/Vanadium-dependent haloperoxidase"/>
    <property type="match status" value="1"/>
</dbReference>
<dbReference type="Proteomes" id="UP000033047">
    <property type="component" value="Unassembled WGS sequence"/>
</dbReference>
<feature type="transmembrane region" description="Helical" evidence="1">
    <location>
        <begin position="46"/>
        <end position="66"/>
    </location>
</feature>
<dbReference type="SMART" id="SM00014">
    <property type="entry name" value="acidPPc"/>
    <property type="match status" value="1"/>
</dbReference>
<dbReference type="RefSeq" id="WP_046145747.1">
    <property type="nucleotide sequence ID" value="NZ_KQ033912.1"/>
</dbReference>
<evidence type="ECO:0000256" key="1">
    <source>
        <dbReference type="SAM" id="Phobius"/>
    </source>
</evidence>
<keyword evidence="1" id="KW-0812">Transmembrane</keyword>
<organism evidence="3 4">
    <name type="scientific">Parabacteroides goldsteinii DSM 19448 = WAL 12034</name>
    <dbReference type="NCBI Taxonomy" id="927665"/>
    <lineage>
        <taxon>Bacteria</taxon>
        <taxon>Pseudomonadati</taxon>
        <taxon>Bacteroidota</taxon>
        <taxon>Bacteroidia</taxon>
        <taxon>Bacteroidales</taxon>
        <taxon>Tannerellaceae</taxon>
        <taxon>Parabacteroides</taxon>
    </lineage>
</organism>
<dbReference type="PANTHER" id="PTHR14969">
    <property type="entry name" value="SPHINGOSINE-1-PHOSPHATE PHOSPHOHYDROLASE"/>
    <property type="match status" value="1"/>
</dbReference>
<gene>
    <name evidence="3" type="ORF">HMPREF1535_01535</name>
</gene>
<dbReference type="PATRIC" id="fig|927665.4.peg.1568"/>
<feature type="transmembrane region" description="Helical" evidence="1">
    <location>
        <begin position="194"/>
        <end position="218"/>
    </location>
</feature>
<dbReference type="STRING" id="927665.HMPREF1535_01535"/>
<dbReference type="Gene3D" id="1.20.144.10">
    <property type="entry name" value="Phosphatidic acid phosphatase type 2/haloperoxidase"/>
    <property type="match status" value="1"/>
</dbReference>
<reference evidence="3 4" key="1">
    <citation type="submission" date="2013-04" db="EMBL/GenBank/DDBJ databases">
        <title>The Genome Sequence of Parabacteroides goldsteinii DSM 19448.</title>
        <authorList>
            <consortium name="The Broad Institute Genomics Platform"/>
            <person name="Earl A."/>
            <person name="Ward D."/>
            <person name="Feldgarden M."/>
            <person name="Gevers D."/>
            <person name="Martens E."/>
            <person name="Sakamoto M."/>
            <person name="Benno Y."/>
            <person name="Song Y."/>
            <person name="Liu C."/>
            <person name="Lee J."/>
            <person name="Bolanos M."/>
            <person name="Vaisanen M.L."/>
            <person name="Finegold S.M."/>
            <person name="Walker B."/>
            <person name="Young S."/>
            <person name="Zeng Q."/>
            <person name="Gargeya S."/>
            <person name="Fitzgerald M."/>
            <person name="Haas B."/>
            <person name="Abouelleil A."/>
            <person name="Allen A.W."/>
            <person name="Alvarado L."/>
            <person name="Arachchi H.M."/>
            <person name="Berlin A.M."/>
            <person name="Chapman S.B."/>
            <person name="Gainer-Dewar J."/>
            <person name="Goldberg J."/>
            <person name="Griggs A."/>
            <person name="Gujja S."/>
            <person name="Hansen M."/>
            <person name="Howarth C."/>
            <person name="Imamovic A."/>
            <person name="Ireland A."/>
            <person name="Larimer J."/>
            <person name="McCowan C."/>
            <person name="Murphy C."/>
            <person name="Pearson M."/>
            <person name="Poon T.W."/>
            <person name="Priest M."/>
            <person name="Roberts A."/>
            <person name="Saif S."/>
            <person name="Shea T."/>
            <person name="Sisk P."/>
            <person name="Sykes S."/>
            <person name="Wortman J."/>
            <person name="Nusbaum C."/>
            <person name="Birren B."/>
        </authorList>
    </citation>
    <scope>NUCLEOTIDE SEQUENCE [LARGE SCALE GENOMIC DNA]</scope>
    <source>
        <strain evidence="3 4">DSM 19448</strain>
    </source>
</reference>
<keyword evidence="1" id="KW-1133">Transmembrane helix</keyword>
<feature type="transmembrane region" description="Helical" evidence="1">
    <location>
        <begin position="170"/>
        <end position="188"/>
    </location>
</feature>
<evidence type="ECO:0000259" key="2">
    <source>
        <dbReference type="SMART" id="SM00014"/>
    </source>
</evidence>
<dbReference type="InterPro" id="IPR036938">
    <property type="entry name" value="PAP2/HPO_sf"/>
</dbReference>
<dbReference type="HOGENOM" id="CLU_079010_1_0_10"/>
<dbReference type="InterPro" id="IPR000326">
    <property type="entry name" value="PAP2/HPO"/>
</dbReference>
<dbReference type="PANTHER" id="PTHR14969:SF13">
    <property type="entry name" value="AT30094P"/>
    <property type="match status" value="1"/>
</dbReference>
<keyword evidence="1" id="KW-0472">Membrane</keyword>
<dbReference type="AlphaFoldDB" id="A0A0F5JGN1"/>
<proteinExistence type="predicted"/>
<feature type="domain" description="Phosphatidic acid phosphatase type 2/haloperoxidase" evidence="2">
    <location>
        <begin position="112"/>
        <end position="212"/>
    </location>
</feature>
<evidence type="ECO:0000313" key="3">
    <source>
        <dbReference type="EMBL" id="KKB56883.1"/>
    </source>
</evidence>
<dbReference type="EMBL" id="AQHV01000010">
    <property type="protein sequence ID" value="KKB56883.1"/>
    <property type="molecule type" value="Genomic_DNA"/>
</dbReference>
<dbReference type="Pfam" id="PF01569">
    <property type="entry name" value="PAP2"/>
    <property type="match status" value="1"/>
</dbReference>